<sequence>MLLADRTRPASPWVALAVLSTTMLMIILDGTIVSVALPALRDDLGFTATGLSWTVNAYLVPLGGLLLLAGRLGDLAGRRRMLVAGLVLFTLASLACGLATGPAVLVAARAVQGVAAAMASSVVLGMVVALFDDSRDRARALGAYAFVGAAGASLGLLLGGVLTEAVGWRAIFLVNVPIGVAATVLALWVLAPDPRRSGGAAPDLLGAALVTLGLAALVFAIVEVHALAGGVALVLLAGFGVRQARAASPLVPLAVLRSRSVSFGNLAQVLTVAAMMGFQFATALFLQQVLGYSPGGTGLAMLPVAAVIGVVALRVAGPVIARFTARRVLLAGLALLLAGFAVLVLAPGTAYLTDLLPALLLLGLGAGLVLPSVTSVVMSDADADTAGLTSGLANTGQQVGGAIGIAVLAAVAAAAGFRTAYLVAGALVLAAALVVAVALPRERLSTP</sequence>
<feature type="transmembrane region" description="Helical" evidence="7">
    <location>
        <begin position="298"/>
        <end position="316"/>
    </location>
</feature>
<evidence type="ECO:0000256" key="3">
    <source>
        <dbReference type="ARBA" id="ARBA00022475"/>
    </source>
</evidence>
<feature type="transmembrane region" description="Helical" evidence="7">
    <location>
        <begin position="227"/>
        <end position="244"/>
    </location>
</feature>
<protein>
    <submittedName>
        <fullName evidence="9">MFS transporter</fullName>
    </submittedName>
</protein>
<comment type="subcellular location">
    <subcellularLocation>
        <location evidence="1">Cell membrane</location>
        <topology evidence="1">Multi-pass membrane protein</topology>
    </subcellularLocation>
</comment>
<keyword evidence="5 7" id="KW-1133">Transmembrane helix</keyword>
<feature type="transmembrane region" description="Helical" evidence="7">
    <location>
        <begin position="399"/>
        <end position="415"/>
    </location>
</feature>
<comment type="caution">
    <text evidence="9">The sequence shown here is derived from an EMBL/GenBank/DDBJ whole genome shotgun (WGS) entry which is preliminary data.</text>
</comment>
<evidence type="ECO:0000259" key="8">
    <source>
        <dbReference type="PROSITE" id="PS50850"/>
    </source>
</evidence>
<evidence type="ECO:0000256" key="4">
    <source>
        <dbReference type="ARBA" id="ARBA00022692"/>
    </source>
</evidence>
<evidence type="ECO:0000256" key="5">
    <source>
        <dbReference type="ARBA" id="ARBA00022989"/>
    </source>
</evidence>
<dbReference type="Proteomes" id="UP001596175">
    <property type="component" value="Unassembled WGS sequence"/>
</dbReference>
<evidence type="ECO:0000256" key="1">
    <source>
        <dbReference type="ARBA" id="ARBA00004651"/>
    </source>
</evidence>
<feature type="transmembrane region" description="Helical" evidence="7">
    <location>
        <begin position="328"/>
        <end position="352"/>
    </location>
</feature>
<feature type="transmembrane region" description="Helical" evidence="7">
    <location>
        <begin position="421"/>
        <end position="439"/>
    </location>
</feature>
<feature type="transmembrane region" description="Helical" evidence="7">
    <location>
        <begin position="168"/>
        <end position="191"/>
    </location>
</feature>
<dbReference type="RefSeq" id="WP_378019324.1">
    <property type="nucleotide sequence ID" value="NZ_JBHSKG010000001.1"/>
</dbReference>
<accession>A0ABV9Z9T6</accession>
<dbReference type="Gene3D" id="1.20.1250.20">
    <property type="entry name" value="MFS general substrate transporter like domains"/>
    <property type="match status" value="1"/>
</dbReference>
<reference evidence="10" key="1">
    <citation type="journal article" date="2019" name="Int. J. Syst. Evol. Microbiol.">
        <title>The Global Catalogue of Microorganisms (GCM) 10K type strain sequencing project: providing services to taxonomists for standard genome sequencing and annotation.</title>
        <authorList>
            <consortium name="The Broad Institute Genomics Platform"/>
            <consortium name="The Broad Institute Genome Sequencing Center for Infectious Disease"/>
            <person name="Wu L."/>
            <person name="Ma J."/>
        </authorList>
    </citation>
    <scope>NUCLEOTIDE SEQUENCE [LARGE SCALE GENOMIC DNA]</scope>
    <source>
        <strain evidence="10">XZYJ18</strain>
    </source>
</reference>
<feature type="transmembrane region" description="Helical" evidence="7">
    <location>
        <begin position="358"/>
        <end position="378"/>
    </location>
</feature>
<evidence type="ECO:0000313" key="9">
    <source>
        <dbReference type="EMBL" id="MFC5137109.1"/>
    </source>
</evidence>
<dbReference type="PROSITE" id="PS50850">
    <property type="entry name" value="MFS"/>
    <property type="match status" value="1"/>
</dbReference>
<keyword evidence="10" id="KW-1185">Reference proteome</keyword>
<evidence type="ECO:0000256" key="2">
    <source>
        <dbReference type="ARBA" id="ARBA00022448"/>
    </source>
</evidence>
<proteinExistence type="predicted"/>
<feature type="transmembrane region" description="Helical" evidence="7">
    <location>
        <begin position="51"/>
        <end position="69"/>
    </location>
</feature>
<dbReference type="EMBL" id="JBHSKG010000001">
    <property type="protein sequence ID" value="MFC5137109.1"/>
    <property type="molecule type" value="Genomic_DNA"/>
</dbReference>
<dbReference type="SUPFAM" id="SSF103473">
    <property type="entry name" value="MFS general substrate transporter"/>
    <property type="match status" value="1"/>
</dbReference>
<gene>
    <name evidence="9" type="ORF">ACFPK1_02605</name>
</gene>
<keyword evidence="3" id="KW-1003">Cell membrane</keyword>
<dbReference type="Gene3D" id="1.20.1720.10">
    <property type="entry name" value="Multidrug resistance protein D"/>
    <property type="match status" value="1"/>
</dbReference>
<keyword evidence="4 7" id="KW-0812">Transmembrane</keyword>
<dbReference type="PANTHER" id="PTHR42718">
    <property type="entry name" value="MAJOR FACILITATOR SUPERFAMILY MULTIDRUG TRANSPORTER MFSC"/>
    <property type="match status" value="1"/>
</dbReference>
<feature type="transmembrane region" description="Helical" evidence="7">
    <location>
        <begin position="110"/>
        <end position="131"/>
    </location>
</feature>
<dbReference type="Pfam" id="PF07690">
    <property type="entry name" value="MFS_1"/>
    <property type="match status" value="1"/>
</dbReference>
<feature type="transmembrane region" description="Helical" evidence="7">
    <location>
        <begin position="143"/>
        <end position="162"/>
    </location>
</feature>
<evidence type="ECO:0000256" key="6">
    <source>
        <dbReference type="ARBA" id="ARBA00023136"/>
    </source>
</evidence>
<dbReference type="InterPro" id="IPR011701">
    <property type="entry name" value="MFS"/>
</dbReference>
<feature type="transmembrane region" description="Helical" evidence="7">
    <location>
        <begin position="12"/>
        <end position="39"/>
    </location>
</feature>
<keyword evidence="2" id="KW-0813">Transport</keyword>
<dbReference type="InterPro" id="IPR020846">
    <property type="entry name" value="MFS_dom"/>
</dbReference>
<evidence type="ECO:0000313" key="10">
    <source>
        <dbReference type="Proteomes" id="UP001596175"/>
    </source>
</evidence>
<organism evidence="9 10">
    <name type="scientific">Actinomycetospora rhizophila</name>
    <dbReference type="NCBI Taxonomy" id="1416876"/>
    <lineage>
        <taxon>Bacteria</taxon>
        <taxon>Bacillati</taxon>
        <taxon>Actinomycetota</taxon>
        <taxon>Actinomycetes</taxon>
        <taxon>Pseudonocardiales</taxon>
        <taxon>Pseudonocardiaceae</taxon>
        <taxon>Actinomycetospora</taxon>
    </lineage>
</organism>
<feature type="transmembrane region" description="Helical" evidence="7">
    <location>
        <begin position="203"/>
        <end position="221"/>
    </location>
</feature>
<dbReference type="InterPro" id="IPR036259">
    <property type="entry name" value="MFS_trans_sf"/>
</dbReference>
<keyword evidence="6 7" id="KW-0472">Membrane</keyword>
<feature type="transmembrane region" description="Helical" evidence="7">
    <location>
        <begin position="81"/>
        <end position="104"/>
    </location>
</feature>
<feature type="transmembrane region" description="Helical" evidence="7">
    <location>
        <begin position="265"/>
        <end position="286"/>
    </location>
</feature>
<name>A0ABV9Z9T6_9PSEU</name>
<dbReference type="PANTHER" id="PTHR42718:SF46">
    <property type="entry name" value="BLR6921 PROTEIN"/>
    <property type="match status" value="1"/>
</dbReference>
<evidence type="ECO:0000256" key="7">
    <source>
        <dbReference type="SAM" id="Phobius"/>
    </source>
</evidence>
<feature type="domain" description="Major facilitator superfamily (MFS) profile" evidence="8">
    <location>
        <begin position="15"/>
        <end position="443"/>
    </location>
</feature>